<dbReference type="CDD" id="cd11444">
    <property type="entry name" value="bHLH_AtIBH1_like"/>
    <property type="match status" value="1"/>
</dbReference>
<organism evidence="8 9">
    <name type="scientific">Canna indica</name>
    <name type="common">Indian-shot</name>
    <dbReference type="NCBI Taxonomy" id="4628"/>
    <lineage>
        <taxon>Eukaryota</taxon>
        <taxon>Viridiplantae</taxon>
        <taxon>Streptophyta</taxon>
        <taxon>Embryophyta</taxon>
        <taxon>Tracheophyta</taxon>
        <taxon>Spermatophyta</taxon>
        <taxon>Magnoliopsida</taxon>
        <taxon>Liliopsida</taxon>
        <taxon>Zingiberales</taxon>
        <taxon>Cannaceae</taxon>
        <taxon>Canna</taxon>
    </lineage>
</organism>
<protein>
    <recommendedName>
        <fullName evidence="7">BHLH domain-containing protein</fullName>
    </recommendedName>
</protein>
<dbReference type="GO" id="GO:0006355">
    <property type="term" value="P:regulation of DNA-templated transcription"/>
    <property type="evidence" value="ECO:0007669"/>
    <property type="project" value="InterPro"/>
</dbReference>
<evidence type="ECO:0000256" key="2">
    <source>
        <dbReference type="ARBA" id="ARBA00005510"/>
    </source>
</evidence>
<dbReference type="GO" id="GO:0046983">
    <property type="term" value="F:protein dimerization activity"/>
    <property type="evidence" value="ECO:0007669"/>
    <property type="project" value="InterPro"/>
</dbReference>
<evidence type="ECO:0000256" key="1">
    <source>
        <dbReference type="ARBA" id="ARBA00004123"/>
    </source>
</evidence>
<dbReference type="InterPro" id="IPR059002">
    <property type="entry name" value="IBH1_N"/>
</dbReference>
<comment type="subcellular location">
    <subcellularLocation>
        <location evidence="1">Nucleus</location>
    </subcellularLocation>
</comment>
<dbReference type="GO" id="GO:0000976">
    <property type="term" value="F:transcription cis-regulatory region binding"/>
    <property type="evidence" value="ECO:0007669"/>
    <property type="project" value="UniProtKB-ARBA"/>
</dbReference>
<comment type="similarity">
    <text evidence="2">Belongs to the bHLH protein family.</text>
</comment>
<accession>A0AAQ3KLF1</accession>
<keyword evidence="4" id="KW-0804">Transcription</keyword>
<dbReference type="AlphaFoldDB" id="A0AAQ3KLF1"/>
<evidence type="ECO:0000256" key="5">
    <source>
        <dbReference type="ARBA" id="ARBA00023242"/>
    </source>
</evidence>
<keyword evidence="5" id="KW-0539">Nucleus</keyword>
<name>A0AAQ3KLF1_9LILI</name>
<dbReference type="InterPro" id="IPR044660">
    <property type="entry name" value="IBH1-like"/>
</dbReference>
<dbReference type="Proteomes" id="UP001327560">
    <property type="component" value="Chromosome 6"/>
</dbReference>
<dbReference type="EMBL" id="CP136895">
    <property type="protein sequence ID" value="WOL10264.1"/>
    <property type="molecule type" value="Genomic_DNA"/>
</dbReference>
<dbReference type="InterPro" id="IPR036638">
    <property type="entry name" value="HLH_DNA-bd_sf"/>
</dbReference>
<feature type="domain" description="BHLH" evidence="7">
    <location>
        <begin position="160"/>
        <end position="209"/>
    </location>
</feature>
<dbReference type="PANTHER" id="PTHR33124">
    <property type="entry name" value="TRANSCRIPTION FACTOR IBH1-LIKE 1"/>
    <property type="match status" value="1"/>
</dbReference>
<evidence type="ECO:0000313" key="8">
    <source>
        <dbReference type="EMBL" id="WOL10264.1"/>
    </source>
</evidence>
<evidence type="ECO:0000256" key="3">
    <source>
        <dbReference type="ARBA" id="ARBA00023015"/>
    </source>
</evidence>
<dbReference type="PANTHER" id="PTHR33124:SF12">
    <property type="entry name" value="TRANSCRIPTION FACTOR BHLH148"/>
    <property type="match status" value="1"/>
</dbReference>
<keyword evidence="9" id="KW-1185">Reference proteome</keyword>
<dbReference type="GO" id="GO:0005634">
    <property type="term" value="C:nucleus"/>
    <property type="evidence" value="ECO:0007669"/>
    <property type="project" value="UniProtKB-SubCell"/>
</dbReference>
<feature type="region of interest" description="Disordered" evidence="6">
    <location>
        <begin position="49"/>
        <end position="76"/>
    </location>
</feature>
<sequence>MTLRGGERLDVGQTVEVLFSATRTELEISKGFVWEGRFGMAVLNAEGETAAKESGGERKRKRRAEPSLSKWRTEGEQKTYSSKLIEALRHVRRSSPAGPILTAAAAATATDHPQSRAVRQAADRALAVAARGRTRWSRAILCGRTLKRRVRPRVGRPKPVGASAAREAERNKPPALEKKAKVLGRLVPGCRKLALPTLLEEVSDYIAALEMQVRAMSAIAEVLSGTGVASSSPPSAEPIKEREGVEPLDGCIHSEKVTTKQAEIILTDLQAREGNMSWLLNVYALPKEGGRAGGLSQAQQAQLVLCGVVLCDMNHVCVSCINMANKGHGDGNRGGGTLVLGLCHTPLGFFCCDCQHHVMWVGRGGEGGREGRKEGS</sequence>
<dbReference type="InterPro" id="IPR011598">
    <property type="entry name" value="bHLH_dom"/>
</dbReference>
<proteinExistence type="inferred from homology"/>
<evidence type="ECO:0000256" key="6">
    <source>
        <dbReference type="SAM" id="MobiDB-lite"/>
    </source>
</evidence>
<dbReference type="PROSITE" id="PS50888">
    <property type="entry name" value="BHLH"/>
    <property type="match status" value="1"/>
</dbReference>
<feature type="region of interest" description="Disordered" evidence="6">
    <location>
        <begin position="154"/>
        <end position="173"/>
    </location>
</feature>
<keyword evidence="3" id="KW-0805">Transcription regulation</keyword>
<dbReference type="InterPro" id="IPR044549">
    <property type="entry name" value="bHLH_AtIBH1-like"/>
</dbReference>
<evidence type="ECO:0000313" key="9">
    <source>
        <dbReference type="Proteomes" id="UP001327560"/>
    </source>
</evidence>
<evidence type="ECO:0000256" key="4">
    <source>
        <dbReference type="ARBA" id="ARBA00023163"/>
    </source>
</evidence>
<reference evidence="8 9" key="1">
    <citation type="submission" date="2023-10" db="EMBL/GenBank/DDBJ databases">
        <title>Chromosome-scale genome assembly provides insights into flower coloration mechanisms of Canna indica.</title>
        <authorList>
            <person name="Li C."/>
        </authorList>
    </citation>
    <scope>NUCLEOTIDE SEQUENCE [LARGE SCALE GENOMIC DNA]</scope>
    <source>
        <tissue evidence="8">Flower</tissue>
    </source>
</reference>
<dbReference type="Pfam" id="PF26576">
    <property type="entry name" value="IBH1_N"/>
    <property type="match status" value="1"/>
</dbReference>
<gene>
    <name evidence="8" type="ORF">Cni_G19018</name>
</gene>
<evidence type="ECO:0000259" key="7">
    <source>
        <dbReference type="PROSITE" id="PS50888"/>
    </source>
</evidence>
<dbReference type="SUPFAM" id="SSF47459">
    <property type="entry name" value="HLH, helix-loop-helix DNA-binding domain"/>
    <property type="match status" value="1"/>
</dbReference>